<dbReference type="PANTHER" id="PTHR31996">
    <property type="entry name" value="COILED-COIL DOMAIN-CONTAINING PROTEIN 115"/>
    <property type="match status" value="1"/>
</dbReference>
<proteinExistence type="predicted"/>
<comment type="caution">
    <text evidence="3">The sequence shown here is derived from an EMBL/GenBank/DDBJ whole genome shotgun (WGS) entry which is preliminary data.</text>
</comment>
<dbReference type="Proteomes" id="UP001642405">
    <property type="component" value="Unassembled WGS sequence"/>
</dbReference>
<evidence type="ECO:0000313" key="4">
    <source>
        <dbReference type="Proteomes" id="UP001642405"/>
    </source>
</evidence>
<protein>
    <recommendedName>
        <fullName evidence="1">Vacuolar ATPase assembly protein VMA22</fullName>
    </recommendedName>
</protein>
<reference evidence="3 4" key="1">
    <citation type="submission" date="2024-01" db="EMBL/GenBank/DDBJ databases">
        <authorList>
            <person name="Allen C."/>
            <person name="Tagirdzhanova G."/>
        </authorList>
    </citation>
    <scope>NUCLEOTIDE SEQUENCE [LARGE SCALE GENOMIC DNA]</scope>
</reference>
<feature type="compositionally biased region" description="Basic and acidic residues" evidence="2">
    <location>
        <begin position="200"/>
        <end position="224"/>
    </location>
</feature>
<keyword evidence="4" id="KW-1185">Reference proteome</keyword>
<dbReference type="InterPro" id="IPR040357">
    <property type="entry name" value="Vma22/CCDC115"/>
</dbReference>
<gene>
    <name evidence="3" type="ORF">SCUCBS95973_002536</name>
</gene>
<dbReference type="EMBL" id="CAWUHB010000010">
    <property type="protein sequence ID" value="CAK7215619.1"/>
    <property type="molecule type" value="Genomic_DNA"/>
</dbReference>
<dbReference type="PANTHER" id="PTHR31996:SF2">
    <property type="entry name" value="COILED-COIL DOMAIN-CONTAINING PROTEIN 115"/>
    <property type="match status" value="1"/>
</dbReference>
<name>A0ABP0B7S4_9PEZI</name>
<dbReference type="Pfam" id="PF21730">
    <property type="entry name" value="Vma22_CCDC115"/>
    <property type="match status" value="1"/>
</dbReference>
<feature type="region of interest" description="Disordered" evidence="2">
    <location>
        <begin position="193"/>
        <end position="224"/>
    </location>
</feature>
<sequence>MASELVDELLARYLGLLHDYTELRSQLSARQASMFGHLARANFSAERGFRYGPDHFDGRMQALVRLEVTEDSGSAEKAAAFAITRPTKKVSVEAREEANKDIDDGDEGDSIEQKKKQQDGDKADGTAGEGKKNNTQNKKKDRGSRDPLQWFGVLTPMALRQAQQEAIAAIDCLVPRLATISAEMAAVEITVRRARKKRARADAAQDKEDKSTGTTTKTEESISV</sequence>
<feature type="compositionally biased region" description="Basic and acidic residues" evidence="2">
    <location>
        <begin position="90"/>
        <end position="102"/>
    </location>
</feature>
<organism evidence="3 4">
    <name type="scientific">Sporothrix curviconia</name>
    <dbReference type="NCBI Taxonomy" id="1260050"/>
    <lineage>
        <taxon>Eukaryota</taxon>
        <taxon>Fungi</taxon>
        <taxon>Dikarya</taxon>
        <taxon>Ascomycota</taxon>
        <taxon>Pezizomycotina</taxon>
        <taxon>Sordariomycetes</taxon>
        <taxon>Sordariomycetidae</taxon>
        <taxon>Ophiostomatales</taxon>
        <taxon>Ophiostomataceae</taxon>
        <taxon>Sporothrix</taxon>
    </lineage>
</organism>
<accession>A0ABP0B7S4</accession>
<evidence type="ECO:0000256" key="1">
    <source>
        <dbReference type="ARBA" id="ARBA00093634"/>
    </source>
</evidence>
<feature type="region of interest" description="Disordered" evidence="2">
    <location>
        <begin position="90"/>
        <end position="148"/>
    </location>
</feature>
<feature type="compositionally biased region" description="Basic and acidic residues" evidence="2">
    <location>
        <begin position="111"/>
        <end position="132"/>
    </location>
</feature>
<evidence type="ECO:0000256" key="2">
    <source>
        <dbReference type="SAM" id="MobiDB-lite"/>
    </source>
</evidence>
<evidence type="ECO:0000313" key="3">
    <source>
        <dbReference type="EMBL" id="CAK7215619.1"/>
    </source>
</evidence>